<comment type="subcellular location">
    <subcellularLocation>
        <location evidence="1">Secreted</location>
    </subcellularLocation>
</comment>
<evidence type="ECO:0000313" key="13">
    <source>
        <dbReference type="Proteomes" id="UP000691718"/>
    </source>
</evidence>
<dbReference type="InterPro" id="IPR050430">
    <property type="entry name" value="Peptidase_S1"/>
</dbReference>
<organism evidence="12 13">
    <name type="scientific">Parnassius apollo</name>
    <name type="common">Apollo butterfly</name>
    <name type="synonym">Papilio apollo</name>
    <dbReference type="NCBI Taxonomy" id="110799"/>
    <lineage>
        <taxon>Eukaryota</taxon>
        <taxon>Metazoa</taxon>
        <taxon>Ecdysozoa</taxon>
        <taxon>Arthropoda</taxon>
        <taxon>Hexapoda</taxon>
        <taxon>Insecta</taxon>
        <taxon>Pterygota</taxon>
        <taxon>Neoptera</taxon>
        <taxon>Endopterygota</taxon>
        <taxon>Lepidoptera</taxon>
        <taxon>Glossata</taxon>
        <taxon>Ditrysia</taxon>
        <taxon>Papilionoidea</taxon>
        <taxon>Papilionidae</taxon>
        <taxon>Parnassiinae</taxon>
        <taxon>Parnassini</taxon>
        <taxon>Parnassius</taxon>
        <taxon>Parnassius</taxon>
    </lineage>
</organism>
<dbReference type="OrthoDB" id="414661at2759"/>
<keyword evidence="2" id="KW-0964">Secreted</keyword>
<evidence type="ECO:0000256" key="3">
    <source>
        <dbReference type="ARBA" id="ARBA00022670"/>
    </source>
</evidence>
<dbReference type="GO" id="GO:0004252">
    <property type="term" value="F:serine-type endopeptidase activity"/>
    <property type="evidence" value="ECO:0007669"/>
    <property type="project" value="UniProtKB-EC"/>
</dbReference>
<name>A0A8S3X1Z9_PARAO</name>
<evidence type="ECO:0000256" key="5">
    <source>
        <dbReference type="ARBA" id="ARBA00022825"/>
    </source>
</evidence>
<dbReference type="PANTHER" id="PTHR24276">
    <property type="entry name" value="POLYSERASE-RELATED"/>
    <property type="match status" value="1"/>
</dbReference>
<evidence type="ECO:0000256" key="10">
    <source>
        <dbReference type="SAM" id="SignalP"/>
    </source>
</evidence>
<evidence type="ECO:0000313" key="12">
    <source>
        <dbReference type="EMBL" id="CAG4992335.1"/>
    </source>
</evidence>
<dbReference type="InterPro" id="IPR018114">
    <property type="entry name" value="TRYPSIN_HIS"/>
</dbReference>
<evidence type="ECO:0000256" key="2">
    <source>
        <dbReference type="ARBA" id="ARBA00022525"/>
    </source>
</evidence>
<dbReference type="FunFam" id="2.40.10.10:FF:000047">
    <property type="entry name" value="Trypsin eta"/>
    <property type="match status" value="1"/>
</dbReference>
<keyword evidence="3 9" id="KW-0645">Protease</keyword>
<dbReference type="PROSITE" id="PS50240">
    <property type="entry name" value="TRYPSIN_DOM"/>
    <property type="match status" value="1"/>
</dbReference>
<evidence type="ECO:0000256" key="9">
    <source>
        <dbReference type="RuleBase" id="RU363034"/>
    </source>
</evidence>
<dbReference type="AlphaFoldDB" id="A0A8S3X1Z9"/>
<gene>
    <name evidence="12" type="ORF">PAPOLLO_LOCUS12293</name>
</gene>
<keyword evidence="4 9" id="KW-0378">Hydrolase</keyword>
<evidence type="ECO:0000256" key="6">
    <source>
        <dbReference type="ARBA" id="ARBA00023157"/>
    </source>
</evidence>
<evidence type="ECO:0000259" key="11">
    <source>
        <dbReference type="PROSITE" id="PS50240"/>
    </source>
</evidence>
<keyword evidence="6" id="KW-1015">Disulfide bond</keyword>
<evidence type="ECO:0000256" key="8">
    <source>
        <dbReference type="ARBA" id="ARBA00038868"/>
    </source>
</evidence>
<dbReference type="CDD" id="cd00190">
    <property type="entry name" value="Tryp_SPc"/>
    <property type="match status" value="1"/>
</dbReference>
<evidence type="ECO:0000256" key="4">
    <source>
        <dbReference type="ARBA" id="ARBA00022801"/>
    </source>
</evidence>
<dbReference type="PANTHER" id="PTHR24276:SF91">
    <property type="entry name" value="AT26814P-RELATED"/>
    <property type="match status" value="1"/>
</dbReference>
<evidence type="ECO:0000256" key="7">
    <source>
        <dbReference type="ARBA" id="ARBA00036320"/>
    </source>
</evidence>
<feature type="domain" description="Peptidase S1" evidence="11">
    <location>
        <begin position="35"/>
        <end position="266"/>
    </location>
</feature>
<feature type="chain" id="PRO_5035905994" description="trypsin" evidence="10">
    <location>
        <begin position="21"/>
        <end position="267"/>
    </location>
</feature>
<dbReference type="GO" id="GO:0016485">
    <property type="term" value="P:protein processing"/>
    <property type="evidence" value="ECO:0007669"/>
    <property type="project" value="UniProtKB-ARBA"/>
</dbReference>
<dbReference type="GO" id="GO:0005576">
    <property type="term" value="C:extracellular region"/>
    <property type="evidence" value="ECO:0007669"/>
    <property type="project" value="UniProtKB-SubCell"/>
</dbReference>
<dbReference type="Pfam" id="PF00089">
    <property type="entry name" value="Trypsin"/>
    <property type="match status" value="1"/>
</dbReference>
<keyword evidence="10" id="KW-0732">Signal</keyword>
<dbReference type="InterPro" id="IPR033116">
    <property type="entry name" value="TRYPSIN_SER"/>
</dbReference>
<dbReference type="EMBL" id="CAJQZP010000885">
    <property type="protein sequence ID" value="CAG4992335.1"/>
    <property type="molecule type" value="Genomic_DNA"/>
</dbReference>
<dbReference type="EC" id="3.4.21.4" evidence="8"/>
<protein>
    <recommendedName>
        <fullName evidence="8">trypsin</fullName>
        <ecNumber evidence="8">3.4.21.4</ecNumber>
    </recommendedName>
</protein>
<keyword evidence="13" id="KW-1185">Reference proteome</keyword>
<accession>A0A8S3X1Z9</accession>
<dbReference type="PROSITE" id="PS00134">
    <property type="entry name" value="TRYPSIN_HIS"/>
    <property type="match status" value="1"/>
</dbReference>
<evidence type="ECO:0000256" key="1">
    <source>
        <dbReference type="ARBA" id="ARBA00004613"/>
    </source>
</evidence>
<feature type="signal peptide" evidence="10">
    <location>
        <begin position="1"/>
        <end position="20"/>
    </location>
</feature>
<comment type="catalytic activity">
    <reaction evidence="7">
        <text>Preferential cleavage: Arg-|-Xaa, Lys-|-Xaa.</text>
        <dbReference type="EC" id="3.4.21.4"/>
    </reaction>
</comment>
<dbReference type="Proteomes" id="UP000691718">
    <property type="component" value="Unassembled WGS sequence"/>
</dbReference>
<dbReference type="InterPro" id="IPR001254">
    <property type="entry name" value="Trypsin_dom"/>
</dbReference>
<sequence>MNTCTFVTFFVLVLSKNLTSFPTLTSLTEQTAARIVNGYEVNITDVPYQAALRRRVLAGWAHMCGAVIISTKTLLTAAHCTTSFVGDPSSLRAVVGTAFRLSGGKSYELSRVVVHEYYSPLSLENDISLLVTSKQMSFGESVKAVNFARATHVLPVGTEAIVSGFGSVSYEGPASTVLLAARVTIVEQDTCARAYLRIADITTGMLCANATNPQRDACQGDSGGPLVANNTLVGIVSWGEGCADLTYPGVYTRVSEYSSWILTYIES</sequence>
<dbReference type="SMART" id="SM00020">
    <property type="entry name" value="Tryp_SPc"/>
    <property type="match status" value="1"/>
</dbReference>
<keyword evidence="5 9" id="KW-0720">Serine protease</keyword>
<dbReference type="PROSITE" id="PS00135">
    <property type="entry name" value="TRYPSIN_SER"/>
    <property type="match status" value="1"/>
</dbReference>
<reference evidence="12" key="1">
    <citation type="submission" date="2021-04" db="EMBL/GenBank/DDBJ databases">
        <authorList>
            <person name="Tunstrom K."/>
        </authorList>
    </citation>
    <scope>NUCLEOTIDE SEQUENCE</scope>
</reference>
<proteinExistence type="predicted"/>
<comment type="caution">
    <text evidence="12">The sequence shown here is derived from an EMBL/GenBank/DDBJ whole genome shotgun (WGS) entry which is preliminary data.</text>
</comment>